<dbReference type="SMART" id="SM00249">
    <property type="entry name" value="PHD"/>
    <property type="match status" value="1"/>
</dbReference>
<dbReference type="AlphaFoldDB" id="A0A9P7N061"/>
<sequence>MGEDSLVASSFGDPSDRPPTPIQTPTSTTLSSPIFETPNPYQDSVSEAGGLTPRFAEEYSVFNETPGNLRGTRDTFPEFDPTSCSTTSSLGYKRGHKRNFSAESLDVEIIAHVDQFSSNLSAPLSPVDSARPFPASPASSVIQQSVPTKRTRRSRISCDFSQTSRPSKRARRGSITEAEIRQIISPPPTARKGDPTLVPKPSMQIDAGFGRADPVDPLQQDITAFMDNIGDTLGYPMSAPAITQPDFWDLSTSNGTDAIGTTSGHKLYEPSTSHRHTGSFDWNAESQLFQDSSVPPSSNRQNARPSGGLRPSFSFSTSKSSSSYTNVNRHSLPATHAPITMVMDDSFGPANASDVVDPGLLFNRPRNQCADLNTGFGGPLQSGSAEAAIVRSGKSQTPGGYRSSSCREARNRYNGPERAIASSPVRALGRSDFGRSASDSRANTVVRRGSLPLLDSVMARPASDLGRPISSKSTARMAGRTSPFKRQSRMTSLASIPETSPQTRPSRTYVRLLIDDRGRARTVTAVDGGRTPPTVRTRSCSQDMAPGRGYCSSAENDDSDDTDDEPIIIPSRHSSFHTSFSLPGPRKSSASSVHWPTRSTIEHMNNDVVIDPESEAETVVYERSDNVGNAMSELRRVVEDRKRRAPRFGTSGFQRSLPATKLGGFPGGIISPTSLTESSYGPELYGVRCVCNNNKMDDIKSYMVQCDSCEMWLHGQCISMGRRSIPSTYICIFCASTPQGPGRKIRVFERDNALGIGTVVSPLANKSLRCFR</sequence>
<feature type="region of interest" description="Disordered" evidence="5">
    <location>
        <begin position="66"/>
        <end position="90"/>
    </location>
</feature>
<dbReference type="InterPro" id="IPR001965">
    <property type="entry name" value="Znf_PHD"/>
</dbReference>
<evidence type="ECO:0000313" key="8">
    <source>
        <dbReference type="Proteomes" id="UP000784919"/>
    </source>
</evidence>
<name>A0A9P7N061_9HYPO</name>
<dbReference type="InterPro" id="IPR019787">
    <property type="entry name" value="Znf_PHD-finger"/>
</dbReference>
<evidence type="ECO:0000256" key="2">
    <source>
        <dbReference type="ARBA" id="ARBA00022771"/>
    </source>
</evidence>
<dbReference type="PROSITE" id="PS01359">
    <property type="entry name" value="ZF_PHD_1"/>
    <property type="match status" value="1"/>
</dbReference>
<proteinExistence type="predicted"/>
<evidence type="ECO:0000256" key="5">
    <source>
        <dbReference type="SAM" id="MobiDB-lite"/>
    </source>
</evidence>
<feature type="domain" description="PHD-type" evidence="6">
    <location>
        <begin position="686"/>
        <end position="737"/>
    </location>
</feature>
<keyword evidence="2 4" id="KW-0863">Zinc-finger</keyword>
<evidence type="ECO:0000313" key="7">
    <source>
        <dbReference type="EMBL" id="KAG5975988.1"/>
    </source>
</evidence>
<gene>
    <name evidence="7" type="ORF">E4U56_002653</name>
</gene>
<reference evidence="7" key="1">
    <citation type="journal article" date="2020" name="bioRxiv">
        <title>Whole genome comparisons of ergot fungi reveals the divergence and evolution of species within the genus Claviceps are the result of varying mechanisms driving genome evolution and host range expansion.</title>
        <authorList>
            <person name="Wyka S.A."/>
            <person name="Mondo S.J."/>
            <person name="Liu M."/>
            <person name="Dettman J."/>
            <person name="Nalam V."/>
            <person name="Broders K.D."/>
        </authorList>
    </citation>
    <scope>NUCLEOTIDE SEQUENCE</scope>
    <source>
        <strain evidence="7">CCC 1102</strain>
    </source>
</reference>
<dbReference type="PROSITE" id="PS50016">
    <property type="entry name" value="ZF_PHD_2"/>
    <property type="match status" value="1"/>
</dbReference>
<dbReference type="InterPro" id="IPR011011">
    <property type="entry name" value="Znf_FYVE_PHD"/>
</dbReference>
<feature type="region of interest" description="Disordered" evidence="5">
    <location>
        <begin position="133"/>
        <end position="197"/>
    </location>
</feature>
<dbReference type="OrthoDB" id="419183at2759"/>
<keyword evidence="1" id="KW-0479">Metal-binding</keyword>
<comment type="caution">
    <text evidence="7">The sequence shown here is derived from an EMBL/GenBank/DDBJ whole genome shotgun (WGS) entry which is preliminary data.</text>
</comment>
<dbReference type="Gene3D" id="3.30.40.10">
    <property type="entry name" value="Zinc/RING finger domain, C3HC4 (zinc finger)"/>
    <property type="match status" value="1"/>
</dbReference>
<feature type="compositionally biased region" description="Low complexity" evidence="5">
    <location>
        <begin position="23"/>
        <end position="33"/>
    </location>
</feature>
<feature type="compositionally biased region" description="Polar residues" evidence="5">
    <location>
        <begin position="290"/>
        <end position="304"/>
    </location>
</feature>
<dbReference type="InterPro" id="IPR013083">
    <property type="entry name" value="Znf_RING/FYVE/PHD"/>
</dbReference>
<evidence type="ECO:0000256" key="4">
    <source>
        <dbReference type="PROSITE-ProRule" id="PRU00146"/>
    </source>
</evidence>
<feature type="compositionally biased region" description="Acidic residues" evidence="5">
    <location>
        <begin position="555"/>
        <end position="564"/>
    </location>
</feature>
<feature type="compositionally biased region" description="Low complexity" evidence="5">
    <location>
        <begin position="312"/>
        <end position="323"/>
    </location>
</feature>
<accession>A0A9P7N061</accession>
<feature type="region of interest" description="Disordered" evidence="5">
    <location>
        <begin position="290"/>
        <end position="329"/>
    </location>
</feature>
<dbReference type="SUPFAM" id="SSF57903">
    <property type="entry name" value="FYVE/PHD zinc finger"/>
    <property type="match status" value="1"/>
</dbReference>
<feature type="region of interest" description="Disordered" evidence="5">
    <location>
        <begin position="392"/>
        <end position="413"/>
    </location>
</feature>
<evidence type="ECO:0000256" key="1">
    <source>
        <dbReference type="ARBA" id="ARBA00022723"/>
    </source>
</evidence>
<keyword evidence="3" id="KW-0862">Zinc</keyword>
<evidence type="ECO:0000259" key="6">
    <source>
        <dbReference type="PROSITE" id="PS50016"/>
    </source>
</evidence>
<dbReference type="InterPro" id="IPR019786">
    <property type="entry name" value="Zinc_finger_PHD-type_CS"/>
</dbReference>
<feature type="compositionally biased region" description="Polar residues" evidence="5">
    <location>
        <begin position="393"/>
        <end position="404"/>
    </location>
</feature>
<dbReference type="Proteomes" id="UP000784919">
    <property type="component" value="Unassembled WGS sequence"/>
</dbReference>
<dbReference type="GO" id="GO:0008270">
    <property type="term" value="F:zinc ion binding"/>
    <property type="evidence" value="ECO:0007669"/>
    <property type="project" value="UniProtKB-KW"/>
</dbReference>
<dbReference type="EMBL" id="SRPS01000019">
    <property type="protein sequence ID" value="KAG5975988.1"/>
    <property type="molecule type" value="Genomic_DNA"/>
</dbReference>
<organism evidence="7 8">
    <name type="scientific">Claviceps arundinis</name>
    <dbReference type="NCBI Taxonomy" id="1623583"/>
    <lineage>
        <taxon>Eukaryota</taxon>
        <taxon>Fungi</taxon>
        <taxon>Dikarya</taxon>
        <taxon>Ascomycota</taxon>
        <taxon>Pezizomycotina</taxon>
        <taxon>Sordariomycetes</taxon>
        <taxon>Hypocreomycetidae</taxon>
        <taxon>Hypocreales</taxon>
        <taxon>Clavicipitaceae</taxon>
        <taxon>Claviceps</taxon>
    </lineage>
</organism>
<feature type="compositionally biased region" description="Polar residues" evidence="5">
    <location>
        <begin position="489"/>
        <end position="505"/>
    </location>
</feature>
<feature type="region of interest" description="Disordered" evidence="5">
    <location>
        <begin position="1"/>
        <end position="50"/>
    </location>
</feature>
<feature type="region of interest" description="Disordered" evidence="5">
    <location>
        <begin position="524"/>
        <end position="564"/>
    </location>
</feature>
<evidence type="ECO:0000256" key="3">
    <source>
        <dbReference type="ARBA" id="ARBA00022833"/>
    </source>
</evidence>
<feature type="region of interest" description="Disordered" evidence="5">
    <location>
        <begin position="462"/>
        <end position="505"/>
    </location>
</feature>
<protein>
    <recommendedName>
        <fullName evidence="6">PHD-type domain-containing protein</fullName>
    </recommendedName>
</protein>
<dbReference type="Pfam" id="PF20826">
    <property type="entry name" value="PHD_5"/>
    <property type="match status" value="1"/>
</dbReference>